<keyword evidence="1" id="KW-0472">Membrane</keyword>
<evidence type="ECO:0000313" key="3">
    <source>
        <dbReference type="Proteomes" id="UP000033918"/>
    </source>
</evidence>
<protein>
    <recommendedName>
        <fullName evidence="4">Fibronectin type-III domain-containing protein</fullName>
    </recommendedName>
</protein>
<keyword evidence="1" id="KW-1133">Transmembrane helix</keyword>
<comment type="caution">
    <text evidence="2">The sequence shown here is derived from an EMBL/GenBank/DDBJ whole genome shotgun (WGS) entry which is preliminary data.</text>
</comment>
<evidence type="ECO:0000256" key="1">
    <source>
        <dbReference type="SAM" id="Phobius"/>
    </source>
</evidence>
<keyword evidence="1" id="KW-0812">Transmembrane</keyword>
<name>A0A0G0WX10_9BACT</name>
<dbReference type="Gene3D" id="2.60.40.10">
    <property type="entry name" value="Immunoglobulins"/>
    <property type="match status" value="1"/>
</dbReference>
<organism evidence="2 3">
    <name type="scientific">Candidatus Wolfebacteria bacterium GW2011_GWB1_41_12</name>
    <dbReference type="NCBI Taxonomy" id="1619006"/>
    <lineage>
        <taxon>Bacteria</taxon>
        <taxon>Candidatus Wolfeibacteriota</taxon>
    </lineage>
</organism>
<dbReference type="AlphaFoldDB" id="A0A0G0WX10"/>
<sequence length="702" mass="72338">MKIKRKFIFSVIVFLAMVGWIFSGWPQIWQNPPVPPEIQKTKASPAFTARTETYARGSSLSSPYDFTINKAGGTVDGDIMFMFLAIYVSSPPTVDSVPSGWTLVATNTTTNSRWYLYYKIASGEGTSYTWSLTASARYYALNIAYSSGDFDVQSISDITAISNTLYGTGNANVRAASMNVPAVNSPLVYFGAIYNTTVRTFTKPILPTTDWVEDADQGHTIPDLSLTIGSMIWTGSGATGDMDITCSASITTYKHAFAVALKPVVAPTVSTQAATLKEATTATCNGTITVTGGVNSTNAGCEWDIDTGAPYANTASTAGDYGAAPFTQSLTSLPSGTTIYARAFATNSAGTGYGGEVSFLTKPAAPTSVAATDGSATDKVTITWTKSTGATDYHVWRDSTDLGAAGDVATFDDTGADAPIITPGTAAASDGTSADYVALSVSGQSANNGTTHTYKVVASNATGNSADSATDTGYRGVGSLTYQWQRSAADSDASYSNIDGATTASYNDTGAPSDGSGRYYKVVENATGATQQISASDRGYRLTTTISCSTDNSSTSFSAWTDTSIKTSSPNASTTMSCSGTSSGCALYVKNAGGGGNPGLWKSAAPTYLIASVDAVLSAGVDGYGIQATSTASGSGGTLSFNSKYNQTGNNVGGLTLTNTVLASSTVDVSGREAVVIHKAAVSGVAISGSYSDTITYECTAN</sequence>
<feature type="transmembrane region" description="Helical" evidence="1">
    <location>
        <begin position="7"/>
        <end position="25"/>
    </location>
</feature>
<dbReference type="InterPro" id="IPR013783">
    <property type="entry name" value="Ig-like_fold"/>
</dbReference>
<dbReference type="Proteomes" id="UP000033918">
    <property type="component" value="Unassembled WGS sequence"/>
</dbReference>
<evidence type="ECO:0008006" key="4">
    <source>
        <dbReference type="Google" id="ProtNLM"/>
    </source>
</evidence>
<gene>
    <name evidence="2" type="ORF">UU38_C0003G0232</name>
</gene>
<reference evidence="2 3" key="1">
    <citation type="journal article" date="2015" name="Nature">
        <title>rRNA introns, odd ribosomes, and small enigmatic genomes across a large radiation of phyla.</title>
        <authorList>
            <person name="Brown C.T."/>
            <person name="Hug L.A."/>
            <person name="Thomas B.C."/>
            <person name="Sharon I."/>
            <person name="Castelle C.J."/>
            <person name="Singh A."/>
            <person name="Wilkins M.J."/>
            <person name="Williams K.H."/>
            <person name="Banfield J.F."/>
        </authorList>
    </citation>
    <scope>NUCLEOTIDE SEQUENCE [LARGE SCALE GENOMIC DNA]</scope>
</reference>
<accession>A0A0G0WX10</accession>
<proteinExistence type="predicted"/>
<evidence type="ECO:0000313" key="2">
    <source>
        <dbReference type="EMBL" id="KKR88980.1"/>
    </source>
</evidence>
<dbReference type="EMBL" id="LCAK01000003">
    <property type="protein sequence ID" value="KKR88980.1"/>
    <property type="molecule type" value="Genomic_DNA"/>
</dbReference>